<dbReference type="PANTHER" id="PTHR47163:SF2">
    <property type="entry name" value="SI:DKEY-17M8.2"/>
    <property type="match status" value="1"/>
</dbReference>
<feature type="domain" description="ISXO2-like transposase" evidence="1">
    <location>
        <begin position="155"/>
        <end position="319"/>
    </location>
</feature>
<reference evidence="2 3" key="1">
    <citation type="journal article" date="2008" name="PLoS ONE">
        <title>Genome biology of Actinobacillus pleuropneumoniae JL03, an isolate of serotype 3 prevalent in China.</title>
        <authorList>
            <person name="Xu Z."/>
            <person name="Zhou Y."/>
            <person name="Li L."/>
            <person name="Zhou R."/>
            <person name="Xiao S."/>
            <person name="Wan Y."/>
            <person name="Zhang S."/>
            <person name="Wang K."/>
            <person name="Li W."/>
            <person name="Li L."/>
            <person name="Jin H."/>
            <person name="Kang M."/>
            <person name="Dalai B."/>
            <person name="Li T."/>
            <person name="Liu L."/>
            <person name="Cheng Y."/>
            <person name="Zhang L."/>
            <person name="Xu T."/>
            <person name="Zheng H."/>
            <person name="Pu S."/>
            <person name="Wang B."/>
            <person name="Gu W."/>
            <person name="Zhang X.L."/>
            <person name="Zhu G.-F."/>
            <person name="Wang S."/>
            <person name="Zhao G.-P."/>
            <person name="Chen H."/>
        </authorList>
    </citation>
    <scope>NUCLEOTIDE SEQUENCE [LARGE SCALE GENOMIC DNA]</scope>
    <source>
        <strain evidence="2 3">JL03</strain>
    </source>
</reference>
<dbReference type="PANTHER" id="PTHR47163">
    <property type="entry name" value="DDE_TNP_IS1595 DOMAIN-CONTAINING PROTEIN"/>
    <property type="match status" value="1"/>
</dbReference>
<dbReference type="HOGENOM" id="CLU_044348_1_0_6"/>
<dbReference type="SMART" id="SM01126">
    <property type="entry name" value="DDE_Tnp_IS1595"/>
    <property type="match status" value="1"/>
</dbReference>
<protein>
    <submittedName>
        <fullName evidence="2">Putative transposase</fullName>
    </submittedName>
</protein>
<dbReference type="EMBL" id="CP000687">
    <property type="protein sequence ID" value="ABY69521.1"/>
    <property type="molecule type" value="Genomic_DNA"/>
</dbReference>
<dbReference type="Pfam" id="PF12762">
    <property type="entry name" value="DDE_Tnp_IS1595"/>
    <property type="match status" value="1"/>
</dbReference>
<dbReference type="KEGG" id="apj:APJL_0963"/>
<evidence type="ECO:0000313" key="2">
    <source>
        <dbReference type="EMBL" id="ABY69521.1"/>
    </source>
</evidence>
<evidence type="ECO:0000313" key="3">
    <source>
        <dbReference type="Proteomes" id="UP000008547"/>
    </source>
</evidence>
<dbReference type="Proteomes" id="UP000008547">
    <property type="component" value="Chromosome"/>
</dbReference>
<dbReference type="Pfam" id="PF12760">
    <property type="entry name" value="Zn_ribbon_IS1595"/>
    <property type="match status" value="1"/>
</dbReference>
<proteinExistence type="predicted"/>
<dbReference type="AlphaFoldDB" id="B0BPN6"/>
<evidence type="ECO:0000259" key="1">
    <source>
        <dbReference type="SMART" id="SM01126"/>
    </source>
</evidence>
<accession>B0BPN6</accession>
<organism evidence="2 3">
    <name type="scientific">Actinobacillus pleuropneumoniae serotype 3 (strain JL03)</name>
    <dbReference type="NCBI Taxonomy" id="434271"/>
    <lineage>
        <taxon>Bacteria</taxon>
        <taxon>Pseudomonadati</taxon>
        <taxon>Pseudomonadota</taxon>
        <taxon>Gammaproteobacteria</taxon>
        <taxon>Pasteurellales</taxon>
        <taxon>Pasteurellaceae</taxon>
        <taxon>Actinobacillus</taxon>
    </lineage>
</organism>
<gene>
    <name evidence="2" type="ordered locus">APJL_0963</name>
</gene>
<dbReference type="InterPro" id="IPR024445">
    <property type="entry name" value="Tnp_ISXO2-like"/>
</dbReference>
<name>B0BPN6_ACTPJ</name>
<dbReference type="InterPro" id="IPR024442">
    <property type="entry name" value="Transposase_Zn_ribbon"/>
</dbReference>
<dbReference type="NCBIfam" id="NF033547">
    <property type="entry name" value="transpos_IS1595"/>
    <property type="match status" value="1"/>
</dbReference>
<sequence length="361" mass="41935">MSMIKSSYIPILYIFLFMAQSFLLSSSARKLSPLKIARLSDADAFSLLHELRWRSKNEQVCPKCGVQHQAYFISTRKQWRCKHCRHTFSITSGTIFANHKLPIQTYLFAIALFVNAVKGISACQLSRDLNVQYKTAFTLSHKISESLIVQRELFPLSGEIHIDGTYVHSAPRPKNKKAERVDRRLKQNANPNKRGVLVMRERYTEQDALFNPQLVGAKRTITFPILSENSESVKKLATAYIEPNSRIHADENSAYDELMVNYDLQRVNHQREYRSDDGITNNLAESYFARFKRMYYGQVHKMSNIYLDNYANEVAYREDTRKLDNLTIFNDITSKCLSTPSENAWKGYWQGHHRQVERLVM</sequence>
<dbReference type="InterPro" id="IPR053164">
    <property type="entry name" value="IS1016-like_transposase"/>
</dbReference>